<dbReference type="SMART" id="SM00091">
    <property type="entry name" value="PAS"/>
    <property type="match status" value="1"/>
</dbReference>
<protein>
    <recommendedName>
        <fullName evidence="6">PAS domain S-box-containing protein/diguanylate cyclase (GGDEF)-like protein</fullName>
    </recommendedName>
</protein>
<dbReference type="Gene3D" id="3.30.70.270">
    <property type="match status" value="1"/>
</dbReference>
<dbReference type="InterPro" id="IPR052155">
    <property type="entry name" value="Biofilm_reg_signaling"/>
</dbReference>
<feature type="transmembrane region" description="Helical" evidence="1">
    <location>
        <begin position="75"/>
        <end position="102"/>
    </location>
</feature>
<dbReference type="SUPFAM" id="SSF55073">
    <property type="entry name" value="Nucleotide cyclase"/>
    <property type="match status" value="1"/>
</dbReference>
<dbReference type="PANTHER" id="PTHR44757:SF2">
    <property type="entry name" value="BIOFILM ARCHITECTURE MAINTENANCE PROTEIN MBAA"/>
    <property type="match status" value="1"/>
</dbReference>
<dbReference type="RefSeq" id="WP_344619360.1">
    <property type="nucleotide sequence ID" value="NZ_BAAARV010000097.1"/>
</dbReference>
<dbReference type="InterPro" id="IPR000160">
    <property type="entry name" value="GGDEF_dom"/>
</dbReference>
<feature type="transmembrane region" description="Helical" evidence="1">
    <location>
        <begin position="32"/>
        <end position="55"/>
    </location>
</feature>
<dbReference type="SMART" id="SM00267">
    <property type="entry name" value="GGDEF"/>
    <property type="match status" value="1"/>
</dbReference>
<dbReference type="SUPFAM" id="SSF55785">
    <property type="entry name" value="PYP-like sensor domain (PAS domain)"/>
    <property type="match status" value="1"/>
</dbReference>
<gene>
    <name evidence="4" type="ORF">GCM10010170_095500</name>
</gene>
<feature type="domain" description="GGDEF" evidence="3">
    <location>
        <begin position="338"/>
        <end position="471"/>
    </location>
</feature>
<evidence type="ECO:0000259" key="2">
    <source>
        <dbReference type="PROSITE" id="PS50112"/>
    </source>
</evidence>
<accession>A0ABP5UU37</accession>
<organism evidence="4 5">
    <name type="scientific">Dactylosporangium salmoneum</name>
    <dbReference type="NCBI Taxonomy" id="53361"/>
    <lineage>
        <taxon>Bacteria</taxon>
        <taxon>Bacillati</taxon>
        <taxon>Actinomycetota</taxon>
        <taxon>Actinomycetes</taxon>
        <taxon>Micromonosporales</taxon>
        <taxon>Micromonosporaceae</taxon>
        <taxon>Dactylosporangium</taxon>
    </lineage>
</organism>
<keyword evidence="5" id="KW-1185">Reference proteome</keyword>
<dbReference type="CDD" id="cd00130">
    <property type="entry name" value="PAS"/>
    <property type="match status" value="1"/>
</dbReference>
<dbReference type="Gene3D" id="3.30.450.20">
    <property type="entry name" value="PAS domain"/>
    <property type="match status" value="1"/>
</dbReference>
<keyword evidence="1" id="KW-1133">Transmembrane helix</keyword>
<evidence type="ECO:0000256" key="1">
    <source>
        <dbReference type="SAM" id="Phobius"/>
    </source>
</evidence>
<comment type="caution">
    <text evidence="4">The sequence shown here is derived from an EMBL/GenBank/DDBJ whole genome shotgun (WGS) entry which is preliminary data.</text>
</comment>
<dbReference type="InterPro" id="IPR035965">
    <property type="entry name" value="PAS-like_dom_sf"/>
</dbReference>
<evidence type="ECO:0000259" key="3">
    <source>
        <dbReference type="PROSITE" id="PS50887"/>
    </source>
</evidence>
<reference evidence="5" key="1">
    <citation type="journal article" date="2019" name="Int. J. Syst. Evol. Microbiol.">
        <title>The Global Catalogue of Microorganisms (GCM) 10K type strain sequencing project: providing services to taxonomists for standard genome sequencing and annotation.</title>
        <authorList>
            <consortium name="The Broad Institute Genomics Platform"/>
            <consortium name="The Broad Institute Genome Sequencing Center for Infectious Disease"/>
            <person name="Wu L."/>
            <person name="Ma J."/>
        </authorList>
    </citation>
    <scope>NUCLEOTIDE SEQUENCE [LARGE SCALE GENOMIC DNA]</scope>
    <source>
        <strain evidence="5">JCM 3272</strain>
    </source>
</reference>
<dbReference type="Pfam" id="PF08448">
    <property type="entry name" value="PAS_4"/>
    <property type="match status" value="1"/>
</dbReference>
<keyword evidence="1" id="KW-0472">Membrane</keyword>
<feature type="transmembrane region" description="Helical" evidence="1">
    <location>
        <begin position="145"/>
        <end position="165"/>
    </location>
</feature>
<dbReference type="InterPro" id="IPR013656">
    <property type="entry name" value="PAS_4"/>
</dbReference>
<dbReference type="PROSITE" id="PS50112">
    <property type="entry name" value="PAS"/>
    <property type="match status" value="1"/>
</dbReference>
<dbReference type="InterPro" id="IPR043128">
    <property type="entry name" value="Rev_trsase/Diguanyl_cyclase"/>
</dbReference>
<dbReference type="EMBL" id="BAAARV010000097">
    <property type="protein sequence ID" value="GAA2385531.1"/>
    <property type="molecule type" value="Genomic_DNA"/>
</dbReference>
<name>A0ABP5UU37_9ACTN</name>
<evidence type="ECO:0000313" key="5">
    <source>
        <dbReference type="Proteomes" id="UP001501444"/>
    </source>
</evidence>
<dbReference type="Proteomes" id="UP001501444">
    <property type="component" value="Unassembled WGS sequence"/>
</dbReference>
<dbReference type="PROSITE" id="PS50887">
    <property type="entry name" value="GGDEF"/>
    <property type="match status" value="1"/>
</dbReference>
<feature type="domain" description="PAS" evidence="2">
    <location>
        <begin position="182"/>
        <end position="252"/>
    </location>
</feature>
<dbReference type="InterPro" id="IPR000014">
    <property type="entry name" value="PAS"/>
</dbReference>
<evidence type="ECO:0008006" key="6">
    <source>
        <dbReference type="Google" id="ProtNLM"/>
    </source>
</evidence>
<evidence type="ECO:0000313" key="4">
    <source>
        <dbReference type="EMBL" id="GAA2385531.1"/>
    </source>
</evidence>
<proteinExistence type="predicted"/>
<dbReference type="NCBIfam" id="TIGR00254">
    <property type="entry name" value="GGDEF"/>
    <property type="match status" value="1"/>
</dbReference>
<sequence length="485" mass="51972">MTARWPHALRRAVASTLEPLVAAPVVMVMRPLGLAGSAPLWAVLTPFVLFGVVQQEGVQRWLAGGDLRARTVPRLLLHLGVTTWVLYIVGWGPMLAPAFALVAAAHMRMSGARVWRPAAVIILACIALGQAGIATGRVHCYLPGAQAQAAGVLGAVAVTLFLRVFGESAELREAAEAALRSREERFRALVQDSCDAVLVAGADGRAQYATPAVQQLFGMPPERFVGTSYADLVHPDDIGIGEHLLRQALADPGGQHRAELRCRHPDGWRWLEVTIRNLLGNAAVAGLVVNCRDVTERRAIQERLAYDANHDALTGLANRSAFLRELDRCAADARRGGRIPAVLFVDLDGFKRVNDTFGHACGDQLIVAVAAVLRYNVRESDLVGRLGGDEFGVLVTGVQTADDAVAVAEKILAGMDQPVILAGQAVYPRASIGVAVPPPARVDAADLLHQADLAMYHAKRRATHGFQLYTESIDTTRDNESVAAP</sequence>
<dbReference type="CDD" id="cd01949">
    <property type="entry name" value="GGDEF"/>
    <property type="match status" value="1"/>
</dbReference>
<dbReference type="PANTHER" id="PTHR44757">
    <property type="entry name" value="DIGUANYLATE CYCLASE DGCP"/>
    <property type="match status" value="1"/>
</dbReference>
<dbReference type="Pfam" id="PF00990">
    <property type="entry name" value="GGDEF"/>
    <property type="match status" value="1"/>
</dbReference>
<keyword evidence="1" id="KW-0812">Transmembrane</keyword>
<feature type="transmembrane region" description="Helical" evidence="1">
    <location>
        <begin position="114"/>
        <end position="133"/>
    </location>
</feature>
<dbReference type="InterPro" id="IPR029787">
    <property type="entry name" value="Nucleotide_cyclase"/>
</dbReference>
<dbReference type="NCBIfam" id="TIGR00229">
    <property type="entry name" value="sensory_box"/>
    <property type="match status" value="1"/>
</dbReference>